<name>A0A8S9TEP1_9CYAN</name>
<evidence type="ECO:0000256" key="1">
    <source>
        <dbReference type="SAM" id="MobiDB-lite"/>
    </source>
</evidence>
<dbReference type="EMBL" id="JHEG04000001">
    <property type="protein sequence ID" value="KAF3889949.1"/>
    <property type="molecule type" value="Genomic_DNA"/>
</dbReference>
<sequence>MLTTQASSFERRIVRLFKHLIYSMMSPWQCPLPIAENTTDKVALYFYKNDRWVPIMFYKLEEAIALYHQSQSYEMQIQIFPPELNPNDFDLSSYQESPPHNKLPSNSIRV</sequence>
<feature type="region of interest" description="Disordered" evidence="1">
    <location>
        <begin position="88"/>
        <end position="110"/>
    </location>
</feature>
<comment type="caution">
    <text evidence="2">The sequence shown here is derived from an EMBL/GenBank/DDBJ whole genome shotgun (WGS) entry which is preliminary data.</text>
</comment>
<reference evidence="2" key="1">
    <citation type="journal article" date="2015" name="Genome Announc.">
        <title>Draft Genome Sequence of Tolypothrix boutellei Strain VB521301.</title>
        <authorList>
            <person name="Chandrababunaidu M.M."/>
            <person name="Singh D."/>
            <person name="Sen D."/>
            <person name="Bhan S."/>
            <person name="Das S."/>
            <person name="Gupta A."/>
            <person name="Adhikary S.P."/>
            <person name="Tripathy S."/>
        </authorList>
    </citation>
    <scope>NUCLEOTIDE SEQUENCE</scope>
    <source>
        <strain evidence="2">VB521301</strain>
    </source>
</reference>
<keyword evidence="3" id="KW-1185">Reference proteome</keyword>
<dbReference type="AlphaFoldDB" id="A0A8S9TEP1"/>
<protein>
    <submittedName>
        <fullName evidence="2">Uncharacterized protein</fullName>
    </submittedName>
</protein>
<dbReference type="Proteomes" id="UP000029738">
    <property type="component" value="Unassembled WGS sequence"/>
</dbReference>
<dbReference type="RefSeq" id="WP_137986546.1">
    <property type="nucleotide sequence ID" value="NZ_JHEG04000001.1"/>
</dbReference>
<accession>A0A8S9TEP1</accession>
<dbReference type="OrthoDB" id="489186at2"/>
<reference evidence="2" key="2">
    <citation type="submission" date="2019-11" db="EMBL/GenBank/DDBJ databases">
        <title>Improved Assembly of Tolypothrix boutellei genome.</title>
        <authorList>
            <person name="Sarangi A.N."/>
            <person name="Mukherjee M."/>
            <person name="Ghosh S."/>
            <person name="Singh D."/>
            <person name="Das A."/>
            <person name="Kant S."/>
            <person name="Prusty A."/>
            <person name="Tripathy S."/>
        </authorList>
    </citation>
    <scope>NUCLEOTIDE SEQUENCE</scope>
    <source>
        <strain evidence="2">VB521301</strain>
    </source>
</reference>
<evidence type="ECO:0000313" key="2">
    <source>
        <dbReference type="EMBL" id="KAF3889949.1"/>
    </source>
</evidence>
<feature type="compositionally biased region" description="Polar residues" evidence="1">
    <location>
        <begin position="90"/>
        <end position="110"/>
    </location>
</feature>
<evidence type="ECO:0000313" key="3">
    <source>
        <dbReference type="Proteomes" id="UP000029738"/>
    </source>
</evidence>
<proteinExistence type="predicted"/>
<organism evidence="2 3">
    <name type="scientific">Tolypothrix bouteillei VB521301</name>
    <dbReference type="NCBI Taxonomy" id="1479485"/>
    <lineage>
        <taxon>Bacteria</taxon>
        <taxon>Bacillati</taxon>
        <taxon>Cyanobacteriota</taxon>
        <taxon>Cyanophyceae</taxon>
        <taxon>Nostocales</taxon>
        <taxon>Tolypothrichaceae</taxon>
        <taxon>Tolypothrix</taxon>
    </lineage>
</organism>
<gene>
    <name evidence="2" type="ORF">DA73_0400034135</name>
</gene>